<dbReference type="CDD" id="cd02440">
    <property type="entry name" value="AdoMet_MTases"/>
    <property type="match status" value="1"/>
</dbReference>
<name>A0ABR5SH91_9BACT</name>
<dbReference type="GO" id="GO:0008168">
    <property type="term" value="F:methyltransferase activity"/>
    <property type="evidence" value="ECO:0007669"/>
    <property type="project" value="UniProtKB-KW"/>
</dbReference>
<dbReference type="Gene3D" id="3.40.50.150">
    <property type="entry name" value="Vaccinia Virus protein VP39"/>
    <property type="match status" value="1"/>
</dbReference>
<proteinExistence type="predicted"/>
<dbReference type="GO" id="GO:0032259">
    <property type="term" value="P:methylation"/>
    <property type="evidence" value="ECO:0007669"/>
    <property type="project" value="UniProtKB-KW"/>
</dbReference>
<reference evidence="1 2" key="1">
    <citation type="submission" date="2015-11" db="EMBL/GenBank/DDBJ databases">
        <authorList>
            <person name="Lin W."/>
        </authorList>
    </citation>
    <scope>NUCLEOTIDE SEQUENCE [LARGE SCALE GENOMIC DNA]</scope>
    <source>
        <strain evidence="1 2">HCH-1</strain>
    </source>
</reference>
<protein>
    <submittedName>
        <fullName evidence="1">Methyltransferase type 11</fullName>
    </submittedName>
</protein>
<evidence type="ECO:0000313" key="2">
    <source>
        <dbReference type="Proteomes" id="UP000060487"/>
    </source>
</evidence>
<dbReference type="Proteomes" id="UP000060487">
    <property type="component" value="Unassembled WGS sequence"/>
</dbReference>
<dbReference type="Pfam" id="PF13489">
    <property type="entry name" value="Methyltransf_23"/>
    <property type="match status" value="1"/>
</dbReference>
<dbReference type="PANTHER" id="PTHR43861">
    <property type="entry name" value="TRANS-ACONITATE 2-METHYLTRANSFERASE-RELATED"/>
    <property type="match status" value="1"/>
</dbReference>
<evidence type="ECO:0000313" key="1">
    <source>
        <dbReference type="EMBL" id="KWT91057.1"/>
    </source>
</evidence>
<gene>
    <name evidence="1" type="ORF">ASN18_0881</name>
</gene>
<dbReference type="InterPro" id="IPR029063">
    <property type="entry name" value="SAM-dependent_MTases_sf"/>
</dbReference>
<comment type="caution">
    <text evidence="1">The sequence shown here is derived from an EMBL/GenBank/DDBJ whole genome shotgun (WGS) entry which is preliminary data.</text>
</comment>
<keyword evidence="2" id="KW-1185">Reference proteome</keyword>
<dbReference type="EMBL" id="LNQR01000032">
    <property type="protein sequence ID" value="KWT91057.1"/>
    <property type="molecule type" value="Genomic_DNA"/>
</dbReference>
<sequence length="321" mass="36499">MTARCELCGLSGFELIATEIREGPGRICQCTHCGLVIQDIAMDAEELATYYNEIYQKTNSLDSTREQSPREHFEDRLKTIDPIVGQLRAYLHPDLTVLELGSGTGELLYSIKPHVKSVTGIEIHKGFVEFMKGSLGIEAYAQDINDIDFGGRKYDLIVSIATLDHLINPFETLLKLKSLLTDDGLMYVEVPNRDEALNHYLPEPNLKAFNKFFWHKAHFYYFTADTLTKLMQKAGLSCELSCRHEYTLHNYLNWYFRGRPQGSFVDAVTGKGLFMGNSEFEAGMNDMFNEMNERFLRLMSVTNQGDTLCCAARKHDSKGNQ</sequence>
<organism evidence="1 2">
    <name type="scientific">Candidatus Magnetominusculus xianensis</name>
    <dbReference type="NCBI Taxonomy" id="1748249"/>
    <lineage>
        <taxon>Bacteria</taxon>
        <taxon>Pseudomonadati</taxon>
        <taxon>Nitrospirota</taxon>
        <taxon>Nitrospiria</taxon>
        <taxon>Nitrospirales</taxon>
        <taxon>Nitrospiraceae</taxon>
        <taxon>Candidatus Magnetominusculus</taxon>
    </lineage>
</organism>
<dbReference type="RefSeq" id="WP_085051430.1">
    <property type="nucleotide sequence ID" value="NZ_LNQR01000032.1"/>
</dbReference>
<keyword evidence="1" id="KW-0489">Methyltransferase</keyword>
<accession>A0ABR5SH91</accession>
<keyword evidence="1" id="KW-0808">Transferase</keyword>
<dbReference type="SUPFAM" id="SSF53335">
    <property type="entry name" value="S-adenosyl-L-methionine-dependent methyltransferases"/>
    <property type="match status" value="1"/>
</dbReference>